<feature type="region of interest" description="Disordered" evidence="1">
    <location>
        <begin position="1"/>
        <end position="53"/>
    </location>
</feature>
<dbReference type="InterPro" id="IPR007325">
    <property type="entry name" value="KFase/CYL"/>
</dbReference>
<dbReference type="SUPFAM" id="SSF102198">
    <property type="entry name" value="Putative cyclase"/>
    <property type="match status" value="1"/>
</dbReference>
<evidence type="ECO:0000313" key="3">
    <source>
        <dbReference type="Proteomes" id="UP000323242"/>
    </source>
</evidence>
<feature type="compositionally biased region" description="Low complexity" evidence="1">
    <location>
        <begin position="39"/>
        <end position="50"/>
    </location>
</feature>
<dbReference type="Pfam" id="PF04199">
    <property type="entry name" value="Cyclase"/>
    <property type="match status" value="1"/>
</dbReference>
<dbReference type="PANTHER" id="PTHR31118">
    <property type="entry name" value="CYCLASE-LIKE PROTEIN 2"/>
    <property type="match status" value="1"/>
</dbReference>
<keyword evidence="3" id="KW-1185">Reference proteome</keyword>
<dbReference type="GO" id="GO:0004061">
    <property type="term" value="F:arylformamidase activity"/>
    <property type="evidence" value="ECO:0007669"/>
    <property type="project" value="InterPro"/>
</dbReference>
<evidence type="ECO:0000313" key="2">
    <source>
        <dbReference type="EMBL" id="TYR62756.1"/>
    </source>
</evidence>
<name>A0A5D4JCR2_9ACTN</name>
<dbReference type="Proteomes" id="UP000323242">
    <property type="component" value="Unassembled WGS sequence"/>
</dbReference>
<dbReference type="InterPro" id="IPR037175">
    <property type="entry name" value="KFase_sf"/>
</dbReference>
<dbReference type="GO" id="GO:0019441">
    <property type="term" value="P:L-tryptophan catabolic process to kynurenine"/>
    <property type="evidence" value="ECO:0007669"/>
    <property type="project" value="InterPro"/>
</dbReference>
<feature type="compositionally biased region" description="Polar residues" evidence="1">
    <location>
        <begin position="67"/>
        <end position="78"/>
    </location>
</feature>
<sequence>MAVMTAPPAVQDGGPSDVPSDVPSGMPSGVSRLSIPRTSSLPSLAPAPASRRIGRCPVCNPQTIAASLTPEQGKSGSQGPAEPAERPAPRVTLPTGSVRDLTHVVGPDWPVFDLYVKPMEIRRLANLAEHEYNALELTYNEHIGTHIDAPLHFDDDGLSVERIPADSLVAPLAVVRIGDRAARDHVTELTVDDLLRWESRHGRIPDRALLAVDNGWAARINTPGAFLNFDEKDGLYRFPGISVEAAAFLVEERSVVGVGTDSPSLDPGSRPADPYTHRVILPAGRYGVECLAGLDTVPDVGAVAVVGAPRHAGGTGGPARVLAFL</sequence>
<dbReference type="AlphaFoldDB" id="A0A5D4JCR2"/>
<feature type="region of interest" description="Disordered" evidence="1">
    <location>
        <begin position="67"/>
        <end position="94"/>
    </location>
</feature>
<dbReference type="EMBL" id="VSZQ01000092">
    <property type="protein sequence ID" value="TYR62756.1"/>
    <property type="molecule type" value="Genomic_DNA"/>
</dbReference>
<evidence type="ECO:0000256" key="1">
    <source>
        <dbReference type="SAM" id="MobiDB-lite"/>
    </source>
</evidence>
<organism evidence="2 3">
    <name type="scientific">Streptomyces parvus</name>
    <dbReference type="NCBI Taxonomy" id="66428"/>
    <lineage>
        <taxon>Bacteria</taxon>
        <taxon>Bacillati</taxon>
        <taxon>Actinomycetota</taxon>
        <taxon>Actinomycetes</taxon>
        <taxon>Kitasatosporales</taxon>
        <taxon>Streptomycetaceae</taxon>
        <taxon>Streptomyces</taxon>
    </lineage>
</organism>
<accession>A0A5D4JCR2</accession>
<dbReference type="Gene3D" id="3.50.30.50">
    <property type="entry name" value="Putative cyclase"/>
    <property type="match status" value="1"/>
</dbReference>
<comment type="caution">
    <text evidence="2">The sequence shown here is derived from an EMBL/GenBank/DDBJ whole genome shotgun (WGS) entry which is preliminary data.</text>
</comment>
<protein>
    <submittedName>
        <fullName evidence="2">Cyclase family protein</fullName>
    </submittedName>
</protein>
<gene>
    <name evidence="2" type="ORF">FY004_18275</name>
</gene>
<proteinExistence type="predicted"/>
<dbReference type="PANTHER" id="PTHR31118:SF12">
    <property type="entry name" value="CYCLASE-LIKE PROTEIN 2"/>
    <property type="match status" value="1"/>
</dbReference>
<reference evidence="2 3" key="1">
    <citation type="submission" date="2019-08" db="EMBL/GenBank/DDBJ databases">
        <title>Draft genome for granaticin producer strain Streptomyces parvus C05.</title>
        <authorList>
            <person name="Gonzalez-Pimentel J.L."/>
        </authorList>
    </citation>
    <scope>NUCLEOTIDE SEQUENCE [LARGE SCALE GENOMIC DNA]</scope>
    <source>
        <strain evidence="2 3">C05</strain>
    </source>
</reference>